<accession>A0A0B6XSB8</accession>
<feature type="region of interest" description="Disordered" evidence="1">
    <location>
        <begin position="1"/>
        <end position="34"/>
    </location>
</feature>
<feature type="compositionally biased region" description="Low complexity" evidence="1">
    <location>
        <begin position="7"/>
        <end position="26"/>
    </location>
</feature>
<evidence type="ECO:0000313" key="2">
    <source>
        <dbReference type="EMBL" id="CEK46867.1"/>
    </source>
</evidence>
<organism evidence="2">
    <name type="scientific">Arion vulgaris</name>
    <dbReference type="NCBI Taxonomy" id="1028688"/>
    <lineage>
        <taxon>Eukaryota</taxon>
        <taxon>Metazoa</taxon>
        <taxon>Spiralia</taxon>
        <taxon>Lophotrochozoa</taxon>
        <taxon>Mollusca</taxon>
        <taxon>Gastropoda</taxon>
        <taxon>Heterobranchia</taxon>
        <taxon>Euthyneura</taxon>
        <taxon>Panpulmonata</taxon>
        <taxon>Eupulmonata</taxon>
        <taxon>Stylommatophora</taxon>
        <taxon>Helicina</taxon>
        <taxon>Arionoidea</taxon>
        <taxon>Arionidae</taxon>
        <taxon>Arion</taxon>
    </lineage>
</organism>
<dbReference type="AlphaFoldDB" id="A0A0B6XSB8"/>
<sequence length="67" mass="7535">LHLNQYNSFNSPYNLSLPSSPSESPAPLLPPRENIKINDSVSSHLSLLGKDSIKFPRNPNYNKEFLP</sequence>
<dbReference type="EMBL" id="HACG01000002">
    <property type="protein sequence ID" value="CEK46867.1"/>
    <property type="molecule type" value="Transcribed_RNA"/>
</dbReference>
<name>A0A0B6XSB8_9EUPU</name>
<reference evidence="2" key="1">
    <citation type="submission" date="2014-12" db="EMBL/GenBank/DDBJ databases">
        <title>Insight into the proteome of Arion vulgaris.</title>
        <authorList>
            <person name="Aradska J."/>
            <person name="Bulat T."/>
            <person name="Smidak R."/>
            <person name="Sarate P."/>
            <person name="Gangsoo J."/>
            <person name="Sialana F."/>
            <person name="Bilban M."/>
            <person name="Lubec G."/>
        </authorList>
    </citation>
    <scope>NUCLEOTIDE SEQUENCE</scope>
    <source>
        <tissue evidence="2">Skin</tissue>
    </source>
</reference>
<proteinExistence type="predicted"/>
<evidence type="ECO:0000256" key="1">
    <source>
        <dbReference type="SAM" id="MobiDB-lite"/>
    </source>
</evidence>
<feature type="non-terminal residue" evidence="2">
    <location>
        <position position="1"/>
    </location>
</feature>
<feature type="non-terminal residue" evidence="2">
    <location>
        <position position="67"/>
    </location>
</feature>
<gene>
    <name evidence="2" type="primary">ORF6</name>
</gene>
<protein>
    <submittedName>
        <fullName evidence="2">Uncharacterized protein</fullName>
    </submittedName>
</protein>